<dbReference type="GO" id="GO:0016787">
    <property type="term" value="F:hydrolase activity"/>
    <property type="evidence" value="ECO:0007669"/>
    <property type="project" value="UniProtKB-KW"/>
</dbReference>
<evidence type="ECO:0000256" key="2">
    <source>
        <dbReference type="PIRSR" id="PIRSR605511-1"/>
    </source>
</evidence>
<reference evidence="5" key="1">
    <citation type="submission" date="2022-07" db="EMBL/GenBank/DDBJ databases">
        <title>Ectorhizobium quercum gen.nov., sp. nov.</title>
        <authorList>
            <person name="Ma T."/>
            <person name="Li Y."/>
        </authorList>
    </citation>
    <scope>NUCLEOTIDE SEQUENCE</scope>
    <source>
        <strain evidence="5">BDR2-2</strain>
    </source>
</reference>
<dbReference type="PRINTS" id="PR01790">
    <property type="entry name" value="SMP30FAMILY"/>
</dbReference>
<dbReference type="GO" id="GO:0046872">
    <property type="term" value="F:metal ion binding"/>
    <property type="evidence" value="ECO:0007669"/>
    <property type="project" value="UniProtKB-KW"/>
</dbReference>
<dbReference type="EMBL" id="JANFPI010000003">
    <property type="protein sequence ID" value="MCX8997330.1"/>
    <property type="molecule type" value="Genomic_DNA"/>
</dbReference>
<accession>A0AAE3SWD5</accession>
<dbReference type="SUPFAM" id="SSF63829">
    <property type="entry name" value="Calcium-dependent phosphotriesterase"/>
    <property type="match status" value="1"/>
</dbReference>
<name>A0AAE3SWD5_9HYPH</name>
<feature type="binding site" evidence="3">
    <location>
        <position position="41"/>
    </location>
    <ligand>
        <name>a divalent metal cation</name>
        <dbReference type="ChEBI" id="CHEBI:60240"/>
    </ligand>
</feature>
<organism evidence="5 6">
    <name type="scientific">Ectorhizobium quercum</name>
    <dbReference type="NCBI Taxonomy" id="2965071"/>
    <lineage>
        <taxon>Bacteria</taxon>
        <taxon>Pseudomonadati</taxon>
        <taxon>Pseudomonadota</taxon>
        <taxon>Alphaproteobacteria</taxon>
        <taxon>Hyphomicrobiales</taxon>
        <taxon>Rhizobiaceae</taxon>
        <taxon>Ectorhizobium</taxon>
    </lineage>
</organism>
<feature type="binding site" evidence="3">
    <location>
        <position position="232"/>
    </location>
    <ligand>
        <name>a divalent metal cation</name>
        <dbReference type="ChEBI" id="CHEBI:60240"/>
    </ligand>
</feature>
<keyword evidence="3" id="KW-0862">Zinc</keyword>
<evidence type="ECO:0000256" key="3">
    <source>
        <dbReference type="PIRSR" id="PIRSR605511-2"/>
    </source>
</evidence>
<dbReference type="Proteomes" id="UP001208771">
    <property type="component" value="Unassembled WGS sequence"/>
</dbReference>
<dbReference type="InterPro" id="IPR013658">
    <property type="entry name" value="SGL"/>
</dbReference>
<feature type="active site" description="Proton donor/acceptor" evidence="2">
    <location>
        <position position="232"/>
    </location>
</feature>
<proteinExistence type="predicted"/>
<dbReference type="Pfam" id="PF08450">
    <property type="entry name" value="SGL"/>
    <property type="match status" value="1"/>
</dbReference>
<comment type="caution">
    <text evidence="5">The sequence shown here is derived from an EMBL/GenBank/DDBJ whole genome shotgun (WGS) entry which is preliminary data.</text>
</comment>
<dbReference type="InterPro" id="IPR005511">
    <property type="entry name" value="SMP-30"/>
</dbReference>
<dbReference type="PANTHER" id="PTHR47572">
    <property type="entry name" value="LIPOPROTEIN-RELATED"/>
    <property type="match status" value="1"/>
</dbReference>
<dbReference type="RefSeq" id="WP_306411121.1">
    <property type="nucleotide sequence ID" value="NZ_JANFPI010000003.1"/>
</dbReference>
<evidence type="ECO:0000313" key="6">
    <source>
        <dbReference type="Proteomes" id="UP001208771"/>
    </source>
</evidence>
<evidence type="ECO:0000313" key="5">
    <source>
        <dbReference type="EMBL" id="MCX8997330.1"/>
    </source>
</evidence>
<keyword evidence="6" id="KW-1185">Reference proteome</keyword>
<dbReference type="PANTHER" id="PTHR47572:SF4">
    <property type="entry name" value="LACTONASE DRP35"/>
    <property type="match status" value="1"/>
</dbReference>
<feature type="binding site" evidence="3">
    <location>
        <position position="127"/>
    </location>
    <ligand>
        <name>substrate</name>
    </ligand>
</feature>
<evidence type="ECO:0000256" key="1">
    <source>
        <dbReference type="ARBA" id="ARBA00022801"/>
    </source>
</evidence>
<dbReference type="InterPro" id="IPR011042">
    <property type="entry name" value="6-blade_b-propeller_TolB-like"/>
</dbReference>
<dbReference type="InterPro" id="IPR051262">
    <property type="entry name" value="SMP-30/CGR1_Lactonase"/>
</dbReference>
<dbReference type="Gene3D" id="2.120.10.30">
    <property type="entry name" value="TolB, C-terminal domain"/>
    <property type="match status" value="1"/>
</dbReference>
<sequence>MWAPAEFYPDPAVEILDERFRNLVVMHAAIERLHTGMRWAEGPVWFGDHRCLLWSDIPNDRILRYDEETGAVSEFRRGGHANGNTRDRQGRLVSCEHSGRRIVRTEFDGSIRVIADNYRGKRLNSPNDVIVKSDGSIWFSDPTFGLRDYYEGVKGEAELPTNVYRVDPQTGAIDIVVEGIPQPNGLCFSPSEDRLYLVQTRGGIHVFDVAADGCSLGERRLFADAGKTGAPDGMRCDVEGNLWAAWGVGEGNFGVRVFSPDGTALGHIHLPERCANLCFGGRHRTRLFMAASRSIYSLHVAVQGVAYT</sequence>
<feature type="domain" description="SMP-30/Gluconolactonase/LRE-like region" evidence="4">
    <location>
        <begin position="39"/>
        <end position="292"/>
    </location>
</feature>
<keyword evidence="1" id="KW-0378">Hydrolase</keyword>
<dbReference type="AlphaFoldDB" id="A0AAE3SWD5"/>
<keyword evidence="3" id="KW-0479">Metal-binding</keyword>
<evidence type="ECO:0000259" key="4">
    <source>
        <dbReference type="Pfam" id="PF08450"/>
    </source>
</evidence>
<protein>
    <submittedName>
        <fullName evidence="5">SMP-30/gluconolactonase/LRE family protein</fullName>
    </submittedName>
</protein>
<gene>
    <name evidence="5" type="ORF">NOF55_09450</name>
</gene>
<comment type="cofactor">
    <cofactor evidence="3">
        <name>Zn(2+)</name>
        <dbReference type="ChEBI" id="CHEBI:29105"/>
    </cofactor>
    <text evidence="3">Binds 1 divalent metal cation per subunit.</text>
</comment>
<feature type="binding site" evidence="3">
    <location>
        <position position="184"/>
    </location>
    <ligand>
        <name>a divalent metal cation</name>
        <dbReference type="ChEBI" id="CHEBI:60240"/>
    </ligand>
</feature>